<dbReference type="InterPro" id="IPR036047">
    <property type="entry name" value="F-box-like_dom_sf"/>
</dbReference>
<evidence type="ECO:0000313" key="6">
    <source>
        <dbReference type="EMBL" id="OWF51908.1"/>
    </source>
</evidence>
<dbReference type="EMBL" id="NEDP02002015">
    <property type="protein sequence ID" value="OWF51908.1"/>
    <property type="molecule type" value="Genomic_DNA"/>
</dbReference>
<keyword evidence="3" id="KW-0833">Ubl conjugation pathway</keyword>
<accession>A0A210QT50</accession>
<dbReference type="Proteomes" id="UP000242188">
    <property type="component" value="Unassembled WGS sequence"/>
</dbReference>
<proteinExistence type="predicted"/>
<dbReference type="InterPro" id="IPR031890">
    <property type="entry name" value="Fbxo30/Fbxo40"/>
</dbReference>
<keyword evidence="1" id="KW-0479">Metal-binding</keyword>
<dbReference type="Gene3D" id="3.30.40.150">
    <property type="entry name" value="TRAF-like zinc-finger, N-terminal subdomain"/>
    <property type="match status" value="1"/>
</dbReference>
<dbReference type="GO" id="GO:0061630">
    <property type="term" value="F:ubiquitin protein ligase activity"/>
    <property type="evidence" value="ECO:0007669"/>
    <property type="project" value="InterPro"/>
</dbReference>
<dbReference type="Gene3D" id="1.20.1280.50">
    <property type="match status" value="1"/>
</dbReference>
<evidence type="ECO:0000313" key="7">
    <source>
        <dbReference type="Proteomes" id="UP000242188"/>
    </source>
</evidence>
<dbReference type="OrthoDB" id="5918172at2759"/>
<sequence>MSGGYVQVSLHSHCKACVRADCKVLPDDVNCCQIINCKYGCPLKFHCCKAIQHNQFCRNVKVPCLNRAYGCFQEFPRGKLPHHLPHCNASVMSINGQDIKRSDYFWYAKNVLEDFGGVDLKNKEDSCPFSFAGCDFTYKCFKPEGNKKIVYSEWLKTIGLEIMDDRGQTLETKAQILDTKGQTGILSDRLESLKVAEIFNRKSAKTFSNQSSLELHRSISQEEQRTYTSLLLLPLELLQKVASYLDGFSLCNLSVTCHYLRDICSLILIDKGVVSPVWTKVDSDGGLDTSQSTDHRKLDTKWTMADGSVKDKKWVIKHMSWRFCKTFDPVRRWENLGAQPLLIHLQTCPFKTETYLNVNKEPFTYGFSNKGVKTEMEEETS</sequence>
<dbReference type="Pfam" id="PF15966">
    <property type="entry name" value="F-box_4"/>
    <property type="match status" value="1"/>
</dbReference>
<dbReference type="PROSITE" id="PS50181">
    <property type="entry name" value="FBOX"/>
    <property type="match status" value="1"/>
</dbReference>
<dbReference type="InterPro" id="IPR001810">
    <property type="entry name" value="F-box_dom"/>
</dbReference>
<keyword evidence="7" id="KW-1185">Reference proteome</keyword>
<dbReference type="AlphaFoldDB" id="A0A210QT50"/>
<evidence type="ECO:0000256" key="4">
    <source>
        <dbReference type="ARBA" id="ARBA00022833"/>
    </source>
</evidence>
<dbReference type="SMART" id="SM00256">
    <property type="entry name" value="FBOX"/>
    <property type="match status" value="1"/>
</dbReference>
<protein>
    <submittedName>
        <fullName evidence="6">F-box only protein 40</fullName>
    </submittedName>
</protein>
<evidence type="ECO:0000256" key="3">
    <source>
        <dbReference type="ARBA" id="ARBA00022786"/>
    </source>
</evidence>
<comment type="caution">
    <text evidence="6">The sequence shown here is derived from an EMBL/GenBank/DDBJ whole genome shotgun (WGS) entry which is preliminary data.</text>
</comment>
<dbReference type="InterPro" id="IPR001293">
    <property type="entry name" value="Znf_TRAF"/>
</dbReference>
<organism evidence="6 7">
    <name type="scientific">Mizuhopecten yessoensis</name>
    <name type="common">Japanese scallop</name>
    <name type="synonym">Patinopecten yessoensis</name>
    <dbReference type="NCBI Taxonomy" id="6573"/>
    <lineage>
        <taxon>Eukaryota</taxon>
        <taxon>Metazoa</taxon>
        <taxon>Spiralia</taxon>
        <taxon>Lophotrochozoa</taxon>
        <taxon>Mollusca</taxon>
        <taxon>Bivalvia</taxon>
        <taxon>Autobranchia</taxon>
        <taxon>Pteriomorphia</taxon>
        <taxon>Pectinida</taxon>
        <taxon>Pectinoidea</taxon>
        <taxon>Pectinidae</taxon>
        <taxon>Mizuhopecten</taxon>
    </lineage>
</organism>
<keyword evidence="4" id="KW-0862">Zinc</keyword>
<evidence type="ECO:0000256" key="1">
    <source>
        <dbReference type="ARBA" id="ARBA00022723"/>
    </source>
</evidence>
<reference evidence="6 7" key="1">
    <citation type="journal article" date="2017" name="Nat. Ecol. Evol.">
        <title>Scallop genome provides insights into evolution of bilaterian karyotype and development.</title>
        <authorList>
            <person name="Wang S."/>
            <person name="Zhang J."/>
            <person name="Jiao W."/>
            <person name="Li J."/>
            <person name="Xun X."/>
            <person name="Sun Y."/>
            <person name="Guo X."/>
            <person name="Huan P."/>
            <person name="Dong B."/>
            <person name="Zhang L."/>
            <person name="Hu X."/>
            <person name="Sun X."/>
            <person name="Wang J."/>
            <person name="Zhao C."/>
            <person name="Wang Y."/>
            <person name="Wang D."/>
            <person name="Huang X."/>
            <person name="Wang R."/>
            <person name="Lv J."/>
            <person name="Li Y."/>
            <person name="Zhang Z."/>
            <person name="Liu B."/>
            <person name="Lu W."/>
            <person name="Hui Y."/>
            <person name="Liang J."/>
            <person name="Zhou Z."/>
            <person name="Hou R."/>
            <person name="Li X."/>
            <person name="Liu Y."/>
            <person name="Li H."/>
            <person name="Ning X."/>
            <person name="Lin Y."/>
            <person name="Zhao L."/>
            <person name="Xing Q."/>
            <person name="Dou J."/>
            <person name="Li Y."/>
            <person name="Mao J."/>
            <person name="Guo H."/>
            <person name="Dou H."/>
            <person name="Li T."/>
            <person name="Mu C."/>
            <person name="Jiang W."/>
            <person name="Fu Q."/>
            <person name="Fu X."/>
            <person name="Miao Y."/>
            <person name="Liu J."/>
            <person name="Yu Q."/>
            <person name="Li R."/>
            <person name="Liao H."/>
            <person name="Li X."/>
            <person name="Kong Y."/>
            <person name="Jiang Z."/>
            <person name="Chourrout D."/>
            <person name="Li R."/>
            <person name="Bao Z."/>
        </authorList>
    </citation>
    <scope>NUCLEOTIDE SEQUENCE [LARGE SCALE GENOMIC DNA]</scope>
    <source>
        <strain evidence="6 7">PY_sf001</strain>
    </source>
</reference>
<dbReference type="GO" id="GO:0008270">
    <property type="term" value="F:zinc ion binding"/>
    <property type="evidence" value="ECO:0007669"/>
    <property type="project" value="UniProtKB-KW"/>
</dbReference>
<evidence type="ECO:0000256" key="2">
    <source>
        <dbReference type="ARBA" id="ARBA00022771"/>
    </source>
</evidence>
<dbReference type="Pfam" id="PF15965">
    <property type="entry name" value="zf-TRAF_2"/>
    <property type="match status" value="1"/>
</dbReference>
<dbReference type="PANTHER" id="PTHR15933:SF20">
    <property type="entry name" value="F-BOX DOMAIN-CONTAINING PROTEIN"/>
    <property type="match status" value="1"/>
</dbReference>
<dbReference type="SUPFAM" id="SSF81383">
    <property type="entry name" value="F-box domain"/>
    <property type="match status" value="1"/>
</dbReference>
<gene>
    <name evidence="6" type="ORF">KP79_PYT18516</name>
</gene>
<dbReference type="InterPro" id="IPR043013">
    <property type="entry name" value="Znf_TRAF_N"/>
</dbReference>
<dbReference type="PANTHER" id="PTHR15933">
    <property type="entry name" value="PROTEIN CBG16327"/>
    <property type="match status" value="1"/>
</dbReference>
<evidence type="ECO:0000259" key="5">
    <source>
        <dbReference type="PROSITE" id="PS50181"/>
    </source>
</evidence>
<name>A0A210QT50_MIZYE</name>
<keyword evidence="2" id="KW-0863">Zinc-finger</keyword>
<feature type="domain" description="F-box" evidence="5">
    <location>
        <begin position="227"/>
        <end position="281"/>
    </location>
</feature>